<organism evidence="2 3">
    <name type="scientific">Cymbomonas tetramitiformis</name>
    <dbReference type="NCBI Taxonomy" id="36881"/>
    <lineage>
        <taxon>Eukaryota</taxon>
        <taxon>Viridiplantae</taxon>
        <taxon>Chlorophyta</taxon>
        <taxon>Pyramimonadophyceae</taxon>
        <taxon>Pyramimonadales</taxon>
        <taxon>Pyramimonadaceae</taxon>
        <taxon>Cymbomonas</taxon>
    </lineage>
</organism>
<dbReference type="Proteomes" id="UP001190700">
    <property type="component" value="Unassembled WGS sequence"/>
</dbReference>
<sequence length="374" mass="39961">MGVAGEAEVAEVAEVAGREVTGVAEVAEVAEVMRWSGRSRWLRGRGGRGGSGGLDGLDGRGLGFMPTMVPGVVEQAYSLYRLFLQDWESGVILPALGNWEGETYCAGSPEDAPRLAAAAARLLHVPPPELEGSFVPPGARASPRGDFYAVEWGDLLLVVLTSLSYTPTCHALGVRDSSNMQACMERDMAEAEKQKEMDGDGGQELGTVISEKKGAAHEAPKMFNEELIALEDKPSSGERRESSDQLRPGEVGEELSEEVGGEVGEELSEEVGEEVGEEERASGGNVRGKVVGPGEEPRQEEAMDLKARQVGGDEGWERGQEESEEVGWVDGLSDCSFEAEANDTDFTLGAAQQVGFCMRADLFLPRLAAAARRK</sequence>
<protein>
    <submittedName>
        <fullName evidence="2">Uncharacterized protein</fullName>
    </submittedName>
</protein>
<dbReference type="EMBL" id="LGRX02023351">
    <property type="protein sequence ID" value="KAK3254624.1"/>
    <property type="molecule type" value="Genomic_DNA"/>
</dbReference>
<feature type="non-terminal residue" evidence="2">
    <location>
        <position position="374"/>
    </location>
</feature>
<name>A0AAE0CI04_9CHLO</name>
<gene>
    <name evidence="2" type="ORF">CYMTET_36166</name>
</gene>
<proteinExistence type="predicted"/>
<reference evidence="2 3" key="1">
    <citation type="journal article" date="2015" name="Genome Biol. Evol.">
        <title>Comparative Genomics of a Bacterivorous Green Alga Reveals Evolutionary Causalities and Consequences of Phago-Mixotrophic Mode of Nutrition.</title>
        <authorList>
            <person name="Burns J.A."/>
            <person name="Paasch A."/>
            <person name="Narechania A."/>
            <person name="Kim E."/>
        </authorList>
    </citation>
    <scope>NUCLEOTIDE SEQUENCE [LARGE SCALE GENOMIC DNA]</scope>
    <source>
        <strain evidence="2 3">PLY_AMNH</strain>
    </source>
</reference>
<evidence type="ECO:0000256" key="1">
    <source>
        <dbReference type="SAM" id="MobiDB-lite"/>
    </source>
</evidence>
<feature type="compositionally biased region" description="Basic and acidic residues" evidence="1">
    <location>
        <begin position="295"/>
        <end position="307"/>
    </location>
</feature>
<keyword evidence="3" id="KW-1185">Reference proteome</keyword>
<evidence type="ECO:0000313" key="3">
    <source>
        <dbReference type="Proteomes" id="UP001190700"/>
    </source>
</evidence>
<evidence type="ECO:0000313" key="2">
    <source>
        <dbReference type="EMBL" id="KAK3254624.1"/>
    </source>
</evidence>
<feature type="region of interest" description="Disordered" evidence="1">
    <location>
        <begin position="231"/>
        <end position="326"/>
    </location>
</feature>
<accession>A0AAE0CI04</accession>
<dbReference type="AlphaFoldDB" id="A0AAE0CI04"/>
<feature type="compositionally biased region" description="Basic and acidic residues" evidence="1">
    <location>
        <begin position="231"/>
        <end position="244"/>
    </location>
</feature>
<comment type="caution">
    <text evidence="2">The sequence shown here is derived from an EMBL/GenBank/DDBJ whole genome shotgun (WGS) entry which is preliminary data.</text>
</comment>
<feature type="compositionally biased region" description="Acidic residues" evidence="1">
    <location>
        <begin position="251"/>
        <end position="277"/>
    </location>
</feature>